<evidence type="ECO:0000256" key="6">
    <source>
        <dbReference type="PROSITE-ProRule" id="PRU01023"/>
    </source>
</evidence>
<dbReference type="InterPro" id="IPR023267">
    <property type="entry name" value="RCMT"/>
</dbReference>
<comment type="caution">
    <text evidence="6">Lacks conserved residue(s) required for the propagation of feature annotation.</text>
</comment>
<evidence type="ECO:0000256" key="4">
    <source>
        <dbReference type="ARBA" id="ARBA00022691"/>
    </source>
</evidence>
<dbReference type="PANTHER" id="PTHR22807">
    <property type="entry name" value="NOP2 YEAST -RELATED NOL1/NOP2/FMU SUN DOMAIN-CONTAINING"/>
    <property type="match status" value="1"/>
</dbReference>
<dbReference type="SUPFAM" id="SSF53335">
    <property type="entry name" value="S-adenosyl-L-methionine-dependent methyltransferases"/>
    <property type="match status" value="1"/>
</dbReference>
<keyword evidence="3 6" id="KW-0808">Transferase</keyword>
<keyword evidence="5 6" id="KW-0694">RNA-binding</keyword>
<evidence type="ECO:0000256" key="2">
    <source>
        <dbReference type="ARBA" id="ARBA00022603"/>
    </source>
</evidence>
<feature type="active site" description="Nucleophile" evidence="6">
    <location>
        <position position="232"/>
    </location>
</feature>
<dbReference type="Gene3D" id="2.30.130.60">
    <property type="match status" value="1"/>
</dbReference>
<dbReference type="InterPro" id="IPR027391">
    <property type="entry name" value="Nol1_Nop2_Fmu_2"/>
</dbReference>
<dbReference type="InterPro" id="IPR049560">
    <property type="entry name" value="MeTrfase_RsmB-F_NOP2_cat"/>
</dbReference>
<accession>A0ABX2B3K1</accession>
<dbReference type="InterPro" id="IPR031341">
    <property type="entry name" value="Methyltr_RsmF_N"/>
</dbReference>
<dbReference type="RefSeq" id="WP_172344538.1">
    <property type="nucleotide sequence ID" value="NZ_CASYYZ010000001.1"/>
</dbReference>
<evidence type="ECO:0000313" key="9">
    <source>
        <dbReference type="Proteomes" id="UP000820977"/>
    </source>
</evidence>
<keyword evidence="4 6" id="KW-0949">S-adenosyl-L-methionine</keyword>
<dbReference type="Pfam" id="PF13636">
    <property type="entry name" value="Methyltranf_PUA"/>
    <property type="match status" value="1"/>
</dbReference>
<dbReference type="Pfam" id="PF01189">
    <property type="entry name" value="Methyltr_RsmB-F"/>
    <property type="match status" value="1"/>
</dbReference>
<sequence length="483" mass="53716">MTLPDDFIKYTRQLMGDRMWQTLEAGLAGEPPVSVRLNPFKCNPDVADIACGDGMVPWCANGRYLKRRPNFTFDPLMHAGVYYVQDASSMFLERVLRRYVADKPVRVLDLCAAPGGKSTLARSVLPEGSLLFCNEPVHGRAMVLAENVQKLGHEDVVVTNSYPADYGKSGLVFDVVIADVPCSGEGMFRKDEGAREEWSLNGVEKCRRLQRSIVQDVWNCLRPGGLLIYSTCTFNVGENEENVRYVADELGADVLPVDTDVSWGITGSLLEGFDAPVYRFLPGLTRGEGLFMAVLRKHGEDCGVSEKKGGKKADKTRAGAKKHAVTLKDNGWIDGFEDYNVRLCDGFYRAVHRWWSDIYDVADKRLRVIHAGITVGEVRGKDVVPAQSLLLSRAFRKEAFPCVELEHTEAVAFLRREAVPLPGSVPRGPVVMTYRGCPIGFQKNIGNRANNLYPAEWKIKSTYVPADDCDIIVRGKDDDCLVR</sequence>
<keyword evidence="9" id="KW-1185">Reference proteome</keyword>
<dbReference type="PANTHER" id="PTHR22807:SF30">
    <property type="entry name" value="28S RRNA (CYTOSINE(4447)-C(5))-METHYLTRANSFERASE-RELATED"/>
    <property type="match status" value="1"/>
</dbReference>
<feature type="domain" description="SAM-dependent MTase RsmB/NOP-type" evidence="7">
    <location>
        <begin position="1"/>
        <end position="298"/>
    </location>
</feature>
<protein>
    <recommendedName>
        <fullName evidence="7">SAM-dependent MTase RsmB/NOP-type domain-containing protein</fullName>
    </recommendedName>
</protein>
<dbReference type="PROSITE" id="PS51686">
    <property type="entry name" value="SAM_MT_RSMB_NOP"/>
    <property type="match status" value="1"/>
</dbReference>
<comment type="caution">
    <text evidence="8">The sequence shown here is derived from an EMBL/GenBank/DDBJ whole genome shotgun (WGS) entry which is preliminary data.</text>
</comment>
<dbReference type="InterPro" id="IPR001678">
    <property type="entry name" value="MeTrfase_RsmB-F_NOP2_dom"/>
</dbReference>
<keyword evidence="2 6" id="KW-0489">Methyltransferase</keyword>
<evidence type="ECO:0000313" key="8">
    <source>
        <dbReference type="EMBL" id="NPE24982.1"/>
    </source>
</evidence>
<dbReference type="Gene3D" id="3.30.70.1170">
    <property type="entry name" value="Sun protein, domain 3"/>
    <property type="match status" value="1"/>
</dbReference>
<evidence type="ECO:0000256" key="3">
    <source>
        <dbReference type="ARBA" id="ARBA00022679"/>
    </source>
</evidence>
<evidence type="ECO:0000256" key="1">
    <source>
        <dbReference type="ARBA" id="ARBA00022490"/>
    </source>
</evidence>
<dbReference type="Gene3D" id="3.40.50.150">
    <property type="entry name" value="Vaccinia Virus protein VP39"/>
    <property type="match status" value="1"/>
</dbReference>
<dbReference type="Proteomes" id="UP000820977">
    <property type="component" value="Unassembled WGS sequence"/>
</dbReference>
<dbReference type="PRINTS" id="PR02008">
    <property type="entry name" value="RCMTFAMILY"/>
</dbReference>
<dbReference type="EMBL" id="JABKKJ010000006">
    <property type="protein sequence ID" value="NPE24982.1"/>
    <property type="molecule type" value="Genomic_DNA"/>
</dbReference>
<feature type="binding site" evidence="6">
    <location>
        <begin position="111"/>
        <end position="117"/>
    </location>
    <ligand>
        <name>S-adenosyl-L-methionine</name>
        <dbReference type="ChEBI" id="CHEBI:59789"/>
    </ligand>
</feature>
<proteinExistence type="inferred from homology"/>
<name>A0ABX2B3K1_9BACT</name>
<reference evidence="8 9" key="1">
    <citation type="submission" date="2020-05" db="EMBL/GenBank/DDBJ databases">
        <title>Distinct polysaccharide utilization as determinants for interspecies competition between intestinal Prevotella spp.</title>
        <authorList>
            <person name="Galvez E.J.C."/>
            <person name="Iljazovic A."/>
            <person name="Strowig T."/>
        </authorList>
    </citation>
    <scope>NUCLEOTIDE SEQUENCE [LARGE SCALE GENOMIC DNA]</scope>
    <source>
        <strain evidence="8 9">PCHR</strain>
    </source>
</reference>
<feature type="binding site" evidence="6">
    <location>
        <position position="179"/>
    </location>
    <ligand>
        <name>S-adenosyl-L-methionine</name>
        <dbReference type="ChEBI" id="CHEBI:59789"/>
    </ligand>
</feature>
<evidence type="ECO:0000259" key="7">
    <source>
        <dbReference type="PROSITE" id="PS51686"/>
    </source>
</evidence>
<organism evidence="8 9">
    <name type="scientific">Xylanibacter caecicola</name>
    <dbReference type="NCBI Taxonomy" id="2736294"/>
    <lineage>
        <taxon>Bacteria</taxon>
        <taxon>Pseudomonadati</taxon>
        <taxon>Bacteroidota</taxon>
        <taxon>Bacteroidia</taxon>
        <taxon>Bacteroidales</taxon>
        <taxon>Prevotellaceae</taxon>
        <taxon>Xylanibacter</taxon>
    </lineage>
</organism>
<comment type="similarity">
    <text evidence="6">Belongs to the class I-like SAM-binding methyltransferase superfamily. RsmB/NOP family.</text>
</comment>
<evidence type="ECO:0000256" key="5">
    <source>
        <dbReference type="ARBA" id="ARBA00022884"/>
    </source>
</evidence>
<feature type="binding site" evidence="6">
    <location>
        <position position="135"/>
    </location>
    <ligand>
        <name>S-adenosyl-L-methionine</name>
        <dbReference type="ChEBI" id="CHEBI:59789"/>
    </ligand>
</feature>
<dbReference type="Pfam" id="PF17125">
    <property type="entry name" value="Methyltr_RsmF_N"/>
    <property type="match status" value="1"/>
</dbReference>
<gene>
    <name evidence="8" type="ORF">HPS54_05535</name>
</gene>
<dbReference type="InterPro" id="IPR029063">
    <property type="entry name" value="SAM-dependent_MTases_sf"/>
</dbReference>
<keyword evidence="1" id="KW-0963">Cytoplasm</keyword>